<dbReference type="SUPFAM" id="SSF143517">
    <property type="entry name" value="TRCF domain-like"/>
    <property type="match status" value="1"/>
</dbReference>
<dbReference type="InterPro" id="IPR037235">
    <property type="entry name" value="TRCF-like_C_D7"/>
</dbReference>
<dbReference type="Gene3D" id="3.40.50.300">
    <property type="entry name" value="P-loop containing nucleotide triphosphate hydrolases"/>
    <property type="match status" value="1"/>
</dbReference>
<dbReference type="SMART" id="SM00982">
    <property type="entry name" value="TRCF"/>
    <property type="match status" value="1"/>
</dbReference>
<evidence type="ECO:0000313" key="2">
    <source>
        <dbReference type="EMBL" id="MBT9145085.1"/>
    </source>
</evidence>
<dbReference type="GO" id="GO:0006281">
    <property type="term" value="P:DNA repair"/>
    <property type="evidence" value="ECO:0007669"/>
    <property type="project" value="InterPro"/>
</dbReference>
<comment type="caution">
    <text evidence="2">The sequence shown here is derived from an EMBL/GenBank/DDBJ whole genome shotgun (WGS) entry which is preliminary data.</text>
</comment>
<proteinExistence type="predicted"/>
<name>A0A9E2BGC4_PSYF1</name>
<reference evidence="2 3" key="1">
    <citation type="journal article" date="2021" name="bioRxiv">
        <title>Unique metabolic strategies in Hadean analogues reveal hints for primordial physiology.</title>
        <authorList>
            <person name="Nobu M.K."/>
            <person name="Nakai R."/>
            <person name="Tamazawa S."/>
            <person name="Mori H."/>
            <person name="Toyoda A."/>
            <person name="Ijiri A."/>
            <person name="Suzuki S."/>
            <person name="Kurokawa K."/>
            <person name="Kamagata Y."/>
            <person name="Tamaki H."/>
        </authorList>
    </citation>
    <scope>NUCLEOTIDE SEQUENCE [LARGE SCALE GENOMIC DNA]</scope>
    <source>
        <strain evidence="2">BS525</strain>
    </source>
</reference>
<gene>
    <name evidence="2" type="primary">mfd</name>
    <name evidence="2" type="ORF">DDT42_00954</name>
</gene>
<keyword evidence="2" id="KW-0378">Hydrolase</keyword>
<dbReference type="AlphaFoldDB" id="A0A9E2BGC4"/>
<feature type="domain" description="Transcription-repair-coupling factor C-terminal" evidence="1">
    <location>
        <begin position="88"/>
        <end position="189"/>
    </location>
</feature>
<dbReference type="InterPro" id="IPR027417">
    <property type="entry name" value="P-loop_NTPase"/>
</dbReference>
<protein>
    <submittedName>
        <fullName evidence="2">Transcription-repair-coupling factor</fullName>
        <ecNumber evidence="2">3.6.4.-</ecNumber>
    </submittedName>
</protein>
<sequence length="203" mass="23329">MYLLYSPKSLTREAEERLNAITENSGLGSGFRIAVKDMEIRGTGNFFGPEQHGNIVKVGLDLFTEMVVKRLKGSSENDQEASSIINVITDCQAYLPLYYIADEALRLYFYKKLSGCSTVREIMILKEELIDRFGKIPKEADNLFKIVLFKRKAEEFKAKELAIKKGEVSIIFDRILAKEDYHLFKESKAIKKFMVVYDFKDLV</sequence>
<dbReference type="InterPro" id="IPR005118">
    <property type="entry name" value="TRCF_C"/>
</dbReference>
<organism evidence="2 3">
    <name type="scientific">Psychracetigena formicireducens</name>
    <dbReference type="NCBI Taxonomy" id="2986056"/>
    <lineage>
        <taxon>Bacteria</taxon>
        <taxon>Bacillati</taxon>
        <taxon>Candidatus Lithacetigenota</taxon>
        <taxon>Candidatus Psychracetigena</taxon>
    </lineage>
</organism>
<dbReference type="EC" id="3.6.4.-" evidence="2"/>
<dbReference type="GO" id="GO:0016787">
    <property type="term" value="F:hydrolase activity"/>
    <property type="evidence" value="ECO:0007669"/>
    <property type="project" value="UniProtKB-KW"/>
</dbReference>
<evidence type="ECO:0000313" key="3">
    <source>
        <dbReference type="Proteomes" id="UP000811545"/>
    </source>
</evidence>
<dbReference type="Gene3D" id="3.90.1150.50">
    <property type="entry name" value="Transcription-repair-coupling factor, D7 domain"/>
    <property type="match status" value="1"/>
</dbReference>
<accession>A0A9E2BGC4</accession>
<dbReference type="Pfam" id="PF03461">
    <property type="entry name" value="TRCF"/>
    <property type="match status" value="1"/>
</dbReference>
<dbReference type="EMBL" id="QLTW01000047">
    <property type="protein sequence ID" value="MBT9145085.1"/>
    <property type="molecule type" value="Genomic_DNA"/>
</dbReference>
<dbReference type="Proteomes" id="UP000811545">
    <property type="component" value="Unassembled WGS sequence"/>
</dbReference>
<evidence type="ECO:0000259" key="1">
    <source>
        <dbReference type="SMART" id="SM00982"/>
    </source>
</evidence>